<evidence type="ECO:0000259" key="1">
    <source>
        <dbReference type="Pfam" id="PF02625"/>
    </source>
</evidence>
<gene>
    <name evidence="3" type="ORF">GCM10022408_03290</name>
</gene>
<name>A0ABP7RDU3_9BACT</name>
<evidence type="ECO:0000313" key="3">
    <source>
        <dbReference type="EMBL" id="GAA3996055.1"/>
    </source>
</evidence>
<dbReference type="InterPro" id="IPR052698">
    <property type="entry name" value="MoCofactor_Util/Proc"/>
</dbReference>
<comment type="caution">
    <text evidence="3">The sequence shown here is derived from an EMBL/GenBank/DDBJ whole genome shotgun (WGS) entry which is preliminary data.</text>
</comment>
<organism evidence="3 4">
    <name type="scientific">Hymenobacter fastidiosus</name>
    <dbReference type="NCBI Taxonomy" id="486264"/>
    <lineage>
        <taxon>Bacteria</taxon>
        <taxon>Pseudomonadati</taxon>
        <taxon>Bacteroidota</taxon>
        <taxon>Cytophagia</taxon>
        <taxon>Cytophagales</taxon>
        <taxon>Hymenobacteraceae</taxon>
        <taxon>Hymenobacter</taxon>
    </lineage>
</organism>
<feature type="domain" description="XdhC Rossmann" evidence="2">
    <location>
        <begin position="212"/>
        <end position="354"/>
    </location>
</feature>
<dbReference type="PANTHER" id="PTHR30388">
    <property type="entry name" value="ALDEHYDE OXIDOREDUCTASE MOLYBDENUM COFACTOR ASSEMBLY PROTEIN"/>
    <property type="match status" value="1"/>
</dbReference>
<evidence type="ECO:0000259" key="2">
    <source>
        <dbReference type="Pfam" id="PF13478"/>
    </source>
</evidence>
<protein>
    <submittedName>
        <fullName evidence="3">XdhC family protein</fullName>
    </submittedName>
</protein>
<dbReference type="InterPro" id="IPR003777">
    <property type="entry name" value="XdhC_CoxI"/>
</dbReference>
<reference evidence="4" key="1">
    <citation type="journal article" date="2019" name="Int. J. Syst. Evol. Microbiol.">
        <title>The Global Catalogue of Microorganisms (GCM) 10K type strain sequencing project: providing services to taxonomists for standard genome sequencing and annotation.</title>
        <authorList>
            <consortium name="The Broad Institute Genomics Platform"/>
            <consortium name="The Broad Institute Genome Sequencing Center for Infectious Disease"/>
            <person name="Wu L."/>
            <person name="Ma J."/>
        </authorList>
    </citation>
    <scope>NUCLEOTIDE SEQUENCE [LARGE SCALE GENOMIC DNA]</scope>
    <source>
        <strain evidence="4">JCM 17224</strain>
    </source>
</reference>
<dbReference type="Gene3D" id="3.40.50.720">
    <property type="entry name" value="NAD(P)-binding Rossmann-like Domain"/>
    <property type="match status" value="1"/>
</dbReference>
<dbReference type="PANTHER" id="PTHR30388:SF6">
    <property type="entry name" value="XANTHINE DEHYDROGENASE SUBUNIT A-RELATED"/>
    <property type="match status" value="1"/>
</dbReference>
<dbReference type="Pfam" id="PF02625">
    <property type="entry name" value="XdhC_CoxI"/>
    <property type="match status" value="2"/>
</dbReference>
<evidence type="ECO:0000313" key="4">
    <source>
        <dbReference type="Proteomes" id="UP001500567"/>
    </source>
</evidence>
<dbReference type="RefSeq" id="WP_345070541.1">
    <property type="nucleotide sequence ID" value="NZ_BAABDJ010000002.1"/>
</dbReference>
<feature type="domain" description="XdhC- CoxI" evidence="1">
    <location>
        <begin position="15"/>
        <end position="81"/>
    </location>
</feature>
<dbReference type="InterPro" id="IPR027051">
    <property type="entry name" value="XdhC_Rossmann_dom"/>
</dbReference>
<dbReference type="EMBL" id="BAABDJ010000002">
    <property type="protein sequence ID" value="GAA3996055.1"/>
    <property type="molecule type" value="Genomic_DNA"/>
</dbReference>
<dbReference type="Pfam" id="PF13478">
    <property type="entry name" value="XdhC_C"/>
    <property type="match status" value="1"/>
</dbReference>
<sequence>MTELQRLLMAYDEYRAAGRACALASVVDVAGSAYRRPGARMLVTDEGQLTGAISGGCLEGDARQRARRTIQQGRPTVVTYDSTDPDDDLQFGAALGCQGIVQILLEPLDFRNPANPVELLRRWVEGVEASAVVATVFSTAGAGGGVAVGERLLLLADGVAEGSLPASAELYEAIVSDARAALRAGQPATRHYPAGAGTVRVSLEILRPPVRLTVYGAGNDVPPLVRLAAGLGWRVQVVDGRPAQAQAQRFPEAEAVRVVPLAQVPTEPQDGSFTLLMTHNYYYDLAVLKHLLAAPGRYIGLLGPRKKYDRLLQDLEKEVPEAAQLLAGRLHSPIGLNLGAETPEEIALSVVAEIQAVLTGRPAGFLRDSPHPIHPPQWADGPLAAEGRVSAGCAIGE</sequence>
<proteinExistence type="predicted"/>
<feature type="domain" description="XdhC- CoxI" evidence="1">
    <location>
        <begin position="130"/>
        <end position="192"/>
    </location>
</feature>
<accession>A0ABP7RDU3</accession>
<dbReference type="Proteomes" id="UP001500567">
    <property type="component" value="Unassembled WGS sequence"/>
</dbReference>
<keyword evidence="4" id="KW-1185">Reference proteome</keyword>